<dbReference type="AlphaFoldDB" id="A0A2L1UK07"/>
<reference evidence="3" key="1">
    <citation type="submission" date="2017-02" db="EMBL/GenBank/DDBJ databases">
        <title>Delineation of Paenibacillus larvae strains originating from foulbrood outbreaks.</title>
        <authorList>
            <person name="Beims H."/>
            <person name="Bunk B."/>
            <person name="Sproeer C."/>
            <person name="Mohr K.I."/>
            <person name="Pradella S."/>
            <person name="Guenther G."/>
            <person name="Rohde M."/>
            <person name="von der Ohe W."/>
            <person name="Steinert M."/>
        </authorList>
    </citation>
    <scope>NUCLEOTIDE SEQUENCE [LARGE SCALE GENOMIC DNA]</scope>
    <source>
        <strain evidence="3">Eric_III</strain>
    </source>
</reference>
<proteinExistence type="predicted"/>
<gene>
    <name evidence="2" type="ORF">ERICIII_04762</name>
</gene>
<evidence type="ECO:0000259" key="1">
    <source>
        <dbReference type="Pfam" id="PF03551"/>
    </source>
</evidence>
<dbReference type="InterPro" id="IPR052509">
    <property type="entry name" value="Metal_resp_DNA-bind_regulator"/>
</dbReference>
<dbReference type="Proteomes" id="UP000239833">
    <property type="component" value="Chromosome"/>
</dbReference>
<dbReference type="RefSeq" id="WP_077996383.1">
    <property type="nucleotide sequence ID" value="NZ_CP019655.1"/>
</dbReference>
<dbReference type="PANTHER" id="PTHR33169:SF14">
    <property type="entry name" value="TRANSCRIPTIONAL REGULATOR RV3488"/>
    <property type="match status" value="1"/>
</dbReference>
<accession>A0A2L1UK07</accession>
<sequence length="110" mass="12969">MDVEKEILKGYVETILLSLLYKKTYYRYEMQKEIKRLCNGKVEFKEAAVYIALKRLEKNGFASSAWDDSSSGNRRKQYGITDKGIGPLRDKIEEWEFFKKQIDLFLEGVK</sequence>
<dbReference type="EMBL" id="CP019655">
    <property type="protein sequence ID" value="AVF28767.1"/>
    <property type="molecule type" value="Genomic_DNA"/>
</dbReference>
<dbReference type="InterPro" id="IPR005149">
    <property type="entry name" value="Tscrpt_reg_PadR_N"/>
</dbReference>
<evidence type="ECO:0000313" key="2">
    <source>
        <dbReference type="EMBL" id="AVF28767.1"/>
    </source>
</evidence>
<dbReference type="SUPFAM" id="SSF46785">
    <property type="entry name" value="Winged helix' DNA-binding domain"/>
    <property type="match status" value="1"/>
</dbReference>
<protein>
    <submittedName>
        <fullName evidence="2">Transcriptional regulator PadR family-like protein</fullName>
    </submittedName>
</protein>
<name>A0A2L1UK07_9BACL</name>
<dbReference type="GeneID" id="64221046"/>
<evidence type="ECO:0000313" key="3">
    <source>
        <dbReference type="Proteomes" id="UP000239833"/>
    </source>
</evidence>
<dbReference type="InterPro" id="IPR036388">
    <property type="entry name" value="WH-like_DNA-bd_sf"/>
</dbReference>
<dbReference type="Pfam" id="PF03551">
    <property type="entry name" value="PadR"/>
    <property type="match status" value="1"/>
</dbReference>
<organism evidence="2 3">
    <name type="scientific">Paenibacillus larvae subsp. larvae</name>
    <dbReference type="NCBI Taxonomy" id="147375"/>
    <lineage>
        <taxon>Bacteria</taxon>
        <taxon>Bacillati</taxon>
        <taxon>Bacillota</taxon>
        <taxon>Bacilli</taxon>
        <taxon>Bacillales</taxon>
        <taxon>Paenibacillaceae</taxon>
        <taxon>Paenibacillus</taxon>
    </lineage>
</organism>
<dbReference type="InterPro" id="IPR036390">
    <property type="entry name" value="WH_DNA-bd_sf"/>
</dbReference>
<dbReference type="PANTHER" id="PTHR33169">
    <property type="entry name" value="PADR-FAMILY TRANSCRIPTIONAL REGULATOR"/>
    <property type="match status" value="1"/>
</dbReference>
<dbReference type="Gene3D" id="1.10.10.10">
    <property type="entry name" value="Winged helix-like DNA-binding domain superfamily/Winged helix DNA-binding domain"/>
    <property type="match status" value="1"/>
</dbReference>
<dbReference type="STRING" id="147375.BXP28_17060"/>
<feature type="domain" description="Transcription regulator PadR N-terminal" evidence="1">
    <location>
        <begin position="16"/>
        <end position="84"/>
    </location>
</feature>